<name>A0A1Y5SQN9_9PROT</name>
<dbReference type="GO" id="GO:0005886">
    <property type="term" value="C:plasma membrane"/>
    <property type="evidence" value="ECO:0007669"/>
    <property type="project" value="TreeGrafter"/>
</dbReference>
<feature type="transmembrane region" description="Helical" evidence="4">
    <location>
        <begin position="279"/>
        <end position="297"/>
    </location>
</feature>
<feature type="transmembrane region" description="Helical" evidence="4">
    <location>
        <begin position="303"/>
        <end position="324"/>
    </location>
</feature>
<feature type="transmembrane region" description="Helical" evidence="4">
    <location>
        <begin position="145"/>
        <end position="167"/>
    </location>
</feature>
<evidence type="ECO:0000256" key="2">
    <source>
        <dbReference type="ARBA" id="ARBA00022989"/>
    </source>
</evidence>
<feature type="transmembrane region" description="Helical" evidence="4">
    <location>
        <begin position="365"/>
        <end position="386"/>
    </location>
</feature>
<proteinExistence type="predicted"/>
<organism evidence="6 7">
    <name type="scientific">Oceanibacterium hippocampi</name>
    <dbReference type="NCBI Taxonomy" id="745714"/>
    <lineage>
        <taxon>Bacteria</taxon>
        <taxon>Pseudomonadati</taxon>
        <taxon>Pseudomonadota</taxon>
        <taxon>Alphaproteobacteria</taxon>
        <taxon>Sneathiellales</taxon>
        <taxon>Sneathiellaceae</taxon>
        <taxon>Oceanibacterium</taxon>
    </lineage>
</organism>
<dbReference type="PROSITE" id="PS50850">
    <property type="entry name" value="MFS"/>
    <property type="match status" value="1"/>
</dbReference>
<dbReference type="GO" id="GO:0022857">
    <property type="term" value="F:transmembrane transporter activity"/>
    <property type="evidence" value="ECO:0007669"/>
    <property type="project" value="InterPro"/>
</dbReference>
<gene>
    <name evidence="6" type="ORF">OCH7691_01978</name>
</gene>
<dbReference type="Pfam" id="PF06779">
    <property type="entry name" value="MFS_4"/>
    <property type="match status" value="1"/>
</dbReference>
<evidence type="ECO:0000256" key="4">
    <source>
        <dbReference type="SAM" id="Phobius"/>
    </source>
</evidence>
<feature type="transmembrane region" description="Helical" evidence="4">
    <location>
        <begin position="251"/>
        <end position="270"/>
    </location>
</feature>
<feature type="transmembrane region" description="Helical" evidence="4">
    <location>
        <begin position="82"/>
        <end position="105"/>
    </location>
</feature>
<dbReference type="FunCoup" id="A0A1Y5SQN9">
    <property type="interactions" value="50"/>
</dbReference>
<evidence type="ECO:0000256" key="1">
    <source>
        <dbReference type="ARBA" id="ARBA00022692"/>
    </source>
</evidence>
<evidence type="ECO:0000313" key="6">
    <source>
        <dbReference type="EMBL" id="SLN46073.1"/>
    </source>
</evidence>
<dbReference type="Gene3D" id="1.20.1250.20">
    <property type="entry name" value="MFS general substrate transporter like domains"/>
    <property type="match status" value="2"/>
</dbReference>
<sequence length="391" mass="39794">MIESATGGRARPLGIAIGGLLALAAAMGIGRFVHTPILPYMVAGLGLDEAQAGLLASANFLGYLLGAMAASIGRLPGGRRAWFLGGLLASALSTGAMGLVGSMPLFLSLRFIGGFASAFVLVFSSALVLHRLALAGRAGLSTVHFAGVGSGIALSAVLIAILGGAGLDWHVQWLASGALALLAFILVTRLVPDAPDGLPAAASAGAPAKVDRRLKALIAAYGLFGFGYVITATFLSTIVRVSPEIRALEPVVWLVVGLAAIPSVAFWAWIGRRHGNDRSFALACFAQAVGVVLSTVATSGIAVLLSAFLLGGTIMGLTAIGFIRAGELTTGDQRRVMAVMTAVFGVGQMIGPTFAGYAYRFTDSFTPPTLIAAAALVVAGLLVIVVRRPGS</sequence>
<evidence type="ECO:0000313" key="7">
    <source>
        <dbReference type="Proteomes" id="UP000193200"/>
    </source>
</evidence>
<dbReference type="InterPro" id="IPR036259">
    <property type="entry name" value="MFS_trans_sf"/>
</dbReference>
<dbReference type="InterPro" id="IPR020846">
    <property type="entry name" value="MFS_dom"/>
</dbReference>
<dbReference type="CDD" id="cd06180">
    <property type="entry name" value="MFS_YjiJ"/>
    <property type="match status" value="1"/>
</dbReference>
<feature type="transmembrane region" description="Helical" evidence="4">
    <location>
        <begin position="111"/>
        <end position="133"/>
    </location>
</feature>
<dbReference type="AlphaFoldDB" id="A0A1Y5SQN9"/>
<keyword evidence="7" id="KW-1185">Reference proteome</keyword>
<feature type="transmembrane region" description="Helical" evidence="4">
    <location>
        <begin position="173"/>
        <end position="191"/>
    </location>
</feature>
<feature type="transmembrane region" description="Helical" evidence="4">
    <location>
        <begin position="52"/>
        <end position="70"/>
    </location>
</feature>
<dbReference type="Proteomes" id="UP000193200">
    <property type="component" value="Unassembled WGS sequence"/>
</dbReference>
<evidence type="ECO:0000259" key="5">
    <source>
        <dbReference type="PROSITE" id="PS50850"/>
    </source>
</evidence>
<keyword evidence="1 4" id="KW-0812">Transmembrane</keyword>
<feature type="transmembrane region" description="Helical" evidence="4">
    <location>
        <begin position="12"/>
        <end position="32"/>
    </location>
</feature>
<keyword evidence="2 4" id="KW-1133">Transmembrane helix</keyword>
<dbReference type="EMBL" id="FWFR01000001">
    <property type="protein sequence ID" value="SLN46073.1"/>
    <property type="molecule type" value="Genomic_DNA"/>
</dbReference>
<reference evidence="6 7" key="1">
    <citation type="submission" date="2017-03" db="EMBL/GenBank/DDBJ databases">
        <authorList>
            <person name="Afonso C.L."/>
            <person name="Miller P.J."/>
            <person name="Scott M.A."/>
            <person name="Spackman E."/>
            <person name="Goraichik I."/>
            <person name="Dimitrov K.M."/>
            <person name="Suarez D.L."/>
            <person name="Swayne D.E."/>
        </authorList>
    </citation>
    <scope>NUCLEOTIDE SEQUENCE [LARGE SCALE GENOMIC DNA]</scope>
    <source>
        <strain evidence="6 7">CECT 7691</strain>
    </source>
</reference>
<feature type="transmembrane region" description="Helical" evidence="4">
    <location>
        <begin position="218"/>
        <end position="239"/>
    </location>
</feature>
<protein>
    <submittedName>
        <fullName evidence="6">Major Facilitator Superfamily protein</fullName>
    </submittedName>
</protein>
<dbReference type="OrthoDB" id="9797953at2"/>
<dbReference type="RefSeq" id="WP_085883188.1">
    <property type="nucleotide sequence ID" value="NZ_FWFR01000001.1"/>
</dbReference>
<dbReference type="InterPro" id="IPR010645">
    <property type="entry name" value="MFS_4"/>
</dbReference>
<feature type="domain" description="Major facilitator superfamily (MFS) profile" evidence="5">
    <location>
        <begin position="11"/>
        <end position="391"/>
    </location>
</feature>
<evidence type="ECO:0000256" key="3">
    <source>
        <dbReference type="ARBA" id="ARBA00023136"/>
    </source>
</evidence>
<dbReference type="InParanoid" id="A0A1Y5SQN9"/>
<dbReference type="SUPFAM" id="SSF103473">
    <property type="entry name" value="MFS general substrate transporter"/>
    <property type="match status" value="1"/>
</dbReference>
<accession>A0A1Y5SQN9</accession>
<dbReference type="PANTHER" id="PTHR23537:SF1">
    <property type="entry name" value="SUGAR TRANSPORTER"/>
    <property type="match status" value="1"/>
</dbReference>
<dbReference type="PANTHER" id="PTHR23537">
    <property type="match status" value="1"/>
</dbReference>
<keyword evidence="3 4" id="KW-0472">Membrane</keyword>
<feature type="transmembrane region" description="Helical" evidence="4">
    <location>
        <begin position="336"/>
        <end position="359"/>
    </location>
</feature>